<accession>A0A2N1ME48</accession>
<dbReference type="EMBL" id="LLXL01002807">
    <property type="protein sequence ID" value="PKK59920.1"/>
    <property type="molecule type" value="Genomic_DNA"/>
</dbReference>
<sequence length="55" mass="6270">MPKEIYETEEDCSDLESVNDNNDDDPDDLDYVYSLSSSCDETKVTKSSRNLNSDE</sequence>
<evidence type="ECO:0000313" key="2">
    <source>
        <dbReference type="EMBL" id="PKK59920.1"/>
    </source>
</evidence>
<feature type="region of interest" description="Disordered" evidence="1">
    <location>
        <begin position="1"/>
        <end position="55"/>
    </location>
</feature>
<comment type="caution">
    <text evidence="2">The sequence shown here is derived from an EMBL/GenBank/DDBJ whole genome shotgun (WGS) entry which is preliminary data.</text>
</comment>
<name>A0A2N1ME48_9GLOM</name>
<evidence type="ECO:0000256" key="1">
    <source>
        <dbReference type="SAM" id="MobiDB-lite"/>
    </source>
</evidence>
<feature type="compositionally biased region" description="Acidic residues" evidence="1">
    <location>
        <begin position="21"/>
        <end position="30"/>
    </location>
</feature>
<organism evidence="2 3">
    <name type="scientific">Rhizophagus irregularis</name>
    <dbReference type="NCBI Taxonomy" id="588596"/>
    <lineage>
        <taxon>Eukaryota</taxon>
        <taxon>Fungi</taxon>
        <taxon>Fungi incertae sedis</taxon>
        <taxon>Mucoromycota</taxon>
        <taxon>Glomeromycotina</taxon>
        <taxon>Glomeromycetes</taxon>
        <taxon>Glomerales</taxon>
        <taxon>Glomeraceae</taxon>
        <taxon>Rhizophagus</taxon>
    </lineage>
</organism>
<evidence type="ECO:0000313" key="3">
    <source>
        <dbReference type="Proteomes" id="UP000233469"/>
    </source>
</evidence>
<dbReference type="Proteomes" id="UP000233469">
    <property type="component" value="Unassembled WGS sequence"/>
</dbReference>
<reference evidence="2 3" key="1">
    <citation type="submission" date="2016-04" db="EMBL/GenBank/DDBJ databases">
        <title>Genome analyses suggest a sexual origin of heterokaryosis in a supposedly ancient asexual fungus.</title>
        <authorList>
            <person name="Ropars J."/>
            <person name="Sedzielewska K."/>
            <person name="Noel J."/>
            <person name="Charron P."/>
            <person name="Farinelli L."/>
            <person name="Marton T."/>
            <person name="Kruger M."/>
            <person name="Pelin A."/>
            <person name="Brachmann A."/>
            <person name="Corradi N."/>
        </authorList>
    </citation>
    <scope>NUCLEOTIDE SEQUENCE [LARGE SCALE GENOMIC DNA]</scope>
    <source>
        <strain evidence="2 3">C2</strain>
    </source>
</reference>
<feature type="compositionally biased region" description="Polar residues" evidence="1">
    <location>
        <begin position="45"/>
        <end position="55"/>
    </location>
</feature>
<proteinExistence type="predicted"/>
<reference evidence="2 3" key="2">
    <citation type="submission" date="2017-10" db="EMBL/GenBank/DDBJ databases">
        <title>Extensive intraspecific genome diversity in a model arbuscular mycorrhizal fungus.</title>
        <authorList>
            <person name="Chen E.C.H."/>
            <person name="Morin E."/>
            <person name="Baudet D."/>
            <person name="Noel J."/>
            <person name="Ndikumana S."/>
            <person name="Charron P."/>
            <person name="St-Onge C."/>
            <person name="Giorgi J."/>
            <person name="Grigoriev I.V."/>
            <person name="Roux C."/>
            <person name="Martin F.M."/>
            <person name="Corradi N."/>
        </authorList>
    </citation>
    <scope>NUCLEOTIDE SEQUENCE [LARGE SCALE GENOMIC DNA]</scope>
    <source>
        <strain evidence="2 3">C2</strain>
    </source>
</reference>
<gene>
    <name evidence="2" type="ORF">RhiirC2_762270</name>
</gene>
<protein>
    <submittedName>
        <fullName evidence="2">Uncharacterized protein</fullName>
    </submittedName>
</protein>
<dbReference type="AlphaFoldDB" id="A0A2N1ME48"/>